<organism evidence="2 3">
    <name type="scientific">Paenibacillus amylolyticus</name>
    <dbReference type="NCBI Taxonomy" id="1451"/>
    <lineage>
        <taxon>Bacteria</taxon>
        <taxon>Bacillati</taxon>
        <taxon>Bacillota</taxon>
        <taxon>Bacilli</taxon>
        <taxon>Bacillales</taxon>
        <taxon>Paenibacillaceae</taxon>
        <taxon>Paenibacillus</taxon>
    </lineage>
</organism>
<sequence>MRESLPSYRTTHLYWKQYQSFFPEEVRLDENTVPEEEWWESHGIHLHIDRLPVADSPVKILFIHGAGGNGRLLAPYARMLQQHGYEVISPDLPPYGLSYALHGTRINYELWITLLDDLMEREYEKDGIPFVVLGSSIGGMLAYHVSVRNKHVKGLIATTFVDTSDPYMRDQIAPNRFVSRVGKRMMDIFPAVLDAVRISVKRISRMDLITNNKDLTRLIMNDPQAAATSVPLELLRTFLNKTPEVSPDRFSQCPVLLVHPEIDPMTPLQFSQPFFDRLPVEKECVILEGAGHFPIEQPGLSQLEEAVLRFLRKIH</sequence>
<dbReference type="PRINTS" id="PR00111">
    <property type="entry name" value="ABHYDROLASE"/>
</dbReference>
<comment type="caution">
    <text evidence="2">The sequence shown here is derived from an EMBL/GenBank/DDBJ whole genome shotgun (WGS) entry which is preliminary data.</text>
</comment>
<dbReference type="PANTHER" id="PTHR43194:SF2">
    <property type="entry name" value="PEROXISOMAL MEMBRANE PROTEIN LPX1"/>
    <property type="match status" value="1"/>
</dbReference>
<dbReference type="InterPro" id="IPR050228">
    <property type="entry name" value="Carboxylesterase_BioH"/>
</dbReference>
<proteinExistence type="predicted"/>
<dbReference type="OrthoDB" id="1376138at2"/>
<feature type="domain" description="Serine aminopeptidase S33" evidence="1">
    <location>
        <begin position="60"/>
        <end position="292"/>
    </location>
</feature>
<keyword evidence="2" id="KW-0378">Hydrolase</keyword>
<dbReference type="RefSeq" id="WP_123062741.1">
    <property type="nucleotide sequence ID" value="NZ_RIAS01000001.1"/>
</dbReference>
<dbReference type="SUPFAM" id="SSF53474">
    <property type="entry name" value="alpha/beta-Hydrolases"/>
    <property type="match status" value="1"/>
</dbReference>
<dbReference type="Proteomes" id="UP000323664">
    <property type="component" value="Unassembled WGS sequence"/>
</dbReference>
<dbReference type="Gene3D" id="3.40.50.1820">
    <property type="entry name" value="alpha/beta hydrolase"/>
    <property type="match status" value="1"/>
</dbReference>
<dbReference type="InterPro" id="IPR000073">
    <property type="entry name" value="AB_hydrolase_1"/>
</dbReference>
<dbReference type="Pfam" id="PF12146">
    <property type="entry name" value="Hydrolase_4"/>
    <property type="match status" value="1"/>
</dbReference>
<dbReference type="GO" id="GO:0016787">
    <property type="term" value="F:hydrolase activity"/>
    <property type="evidence" value="ECO:0007669"/>
    <property type="project" value="UniProtKB-KW"/>
</dbReference>
<evidence type="ECO:0000313" key="3">
    <source>
        <dbReference type="Proteomes" id="UP000323664"/>
    </source>
</evidence>
<gene>
    <name evidence="2" type="ORF">EC604_03420</name>
</gene>
<dbReference type="InterPro" id="IPR029058">
    <property type="entry name" value="AB_hydrolase_fold"/>
</dbReference>
<evidence type="ECO:0000313" key="2">
    <source>
        <dbReference type="EMBL" id="KAA8782894.1"/>
    </source>
</evidence>
<dbReference type="AlphaFoldDB" id="A0A5M9WMU2"/>
<dbReference type="EMBL" id="RIAS01000001">
    <property type="protein sequence ID" value="KAA8782894.1"/>
    <property type="molecule type" value="Genomic_DNA"/>
</dbReference>
<dbReference type="PANTHER" id="PTHR43194">
    <property type="entry name" value="HYDROLASE ALPHA/BETA FOLD FAMILY"/>
    <property type="match status" value="1"/>
</dbReference>
<dbReference type="InterPro" id="IPR022742">
    <property type="entry name" value="Hydrolase_4"/>
</dbReference>
<protein>
    <submittedName>
        <fullName evidence="2">Alpha/beta hydrolase</fullName>
    </submittedName>
</protein>
<evidence type="ECO:0000259" key="1">
    <source>
        <dbReference type="Pfam" id="PF12146"/>
    </source>
</evidence>
<name>A0A5M9WMU2_PAEAM</name>
<reference evidence="2 3" key="1">
    <citation type="journal article" date="2019" name="J. Ind. Microbiol. Biotechnol.">
        <title>Paenibacillus amylolyticus 27C64 has a diverse set of carbohydrate-active enzymes and complete pectin deconstruction system.</title>
        <authorList>
            <person name="Keggi C."/>
            <person name="Doran-Peterson J."/>
        </authorList>
    </citation>
    <scope>NUCLEOTIDE SEQUENCE [LARGE SCALE GENOMIC DNA]</scope>
    <source>
        <strain evidence="2 3">27C64</strain>
    </source>
</reference>
<accession>A0A5M9WMU2</accession>